<reference evidence="3" key="1">
    <citation type="submission" date="2020-11" db="EMBL/GenBank/DDBJ databases">
        <authorList>
            <person name="Tran Van P."/>
        </authorList>
    </citation>
    <scope>NUCLEOTIDE SEQUENCE</scope>
</reference>
<feature type="compositionally biased region" description="Low complexity" evidence="2">
    <location>
        <begin position="310"/>
        <end position="333"/>
    </location>
</feature>
<keyword evidence="1" id="KW-0175">Coiled coil</keyword>
<feature type="compositionally biased region" description="Polar residues" evidence="2">
    <location>
        <begin position="703"/>
        <end position="720"/>
    </location>
</feature>
<feature type="region of interest" description="Disordered" evidence="2">
    <location>
        <begin position="460"/>
        <end position="493"/>
    </location>
</feature>
<feature type="compositionally biased region" description="Low complexity" evidence="2">
    <location>
        <begin position="240"/>
        <end position="265"/>
    </location>
</feature>
<evidence type="ECO:0000256" key="2">
    <source>
        <dbReference type="SAM" id="MobiDB-lite"/>
    </source>
</evidence>
<feature type="compositionally biased region" description="Polar residues" evidence="2">
    <location>
        <begin position="147"/>
        <end position="175"/>
    </location>
</feature>
<feature type="coiled-coil region" evidence="1">
    <location>
        <begin position="822"/>
        <end position="867"/>
    </location>
</feature>
<feature type="compositionally biased region" description="Low complexity" evidence="2">
    <location>
        <begin position="997"/>
        <end position="1007"/>
    </location>
</feature>
<feature type="compositionally biased region" description="Acidic residues" evidence="2">
    <location>
        <begin position="1036"/>
        <end position="1045"/>
    </location>
</feature>
<feature type="region of interest" description="Disordered" evidence="2">
    <location>
        <begin position="874"/>
        <end position="896"/>
    </location>
</feature>
<feature type="region of interest" description="Disordered" evidence="2">
    <location>
        <begin position="691"/>
        <end position="728"/>
    </location>
</feature>
<feature type="compositionally biased region" description="Polar residues" evidence="2">
    <location>
        <begin position="473"/>
        <end position="493"/>
    </location>
</feature>
<protein>
    <submittedName>
        <fullName evidence="3">Uncharacterized protein</fullName>
    </submittedName>
</protein>
<dbReference type="AlphaFoldDB" id="A0A7R8WD09"/>
<proteinExistence type="predicted"/>
<feature type="compositionally biased region" description="Basic and acidic residues" evidence="2">
    <location>
        <begin position="186"/>
        <end position="201"/>
    </location>
</feature>
<dbReference type="EMBL" id="OB660879">
    <property type="protein sequence ID" value="CAD7226627.1"/>
    <property type="molecule type" value="Genomic_DNA"/>
</dbReference>
<dbReference type="PANTHER" id="PTHR23159:SF66">
    <property type="entry name" value="OS04G0158400 PROTEIN"/>
    <property type="match status" value="1"/>
</dbReference>
<evidence type="ECO:0000256" key="1">
    <source>
        <dbReference type="SAM" id="Coils"/>
    </source>
</evidence>
<dbReference type="OrthoDB" id="7475679at2759"/>
<gene>
    <name evidence="3" type="ORF">CTOB1V02_LOCUS4543</name>
</gene>
<dbReference type="PANTHER" id="PTHR23159">
    <property type="entry name" value="CENTROSOMAL PROTEIN 2"/>
    <property type="match status" value="1"/>
</dbReference>
<feature type="region of interest" description="Disordered" evidence="2">
    <location>
        <begin position="118"/>
        <end position="220"/>
    </location>
</feature>
<feature type="compositionally biased region" description="Low complexity" evidence="2">
    <location>
        <begin position="202"/>
        <end position="218"/>
    </location>
</feature>
<accession>A0A7R8WD09</accession>
<feature type="region of interest" description="Disordered" evidence="2">
    <location>
        <begin position="236"/>
        <end position="396"/>
    </location>
</feature>
<feature type="region of interest" description="Disordered" evidence="2">
    <location>
        <begin position="745"/>
        <end position="775"/>
    </location>
</feature>
<sequence length="1045" mass="114479">MATLTQNNSVAVVRPMERTNCLSMSTSLVDVPRGGEDSGDEEGSVASSEASQCSIKRCPSRGVHEDTLGLLDPVAKLASREPQLGSLSCLMPPESPVHFPLNQDHSVSTDVLCLRSGPSSLDSAVDHATKCRSLPRRGKNGDRSSIKRSNSTAAASAAQVSPSYHFSRRSVSPQAKSAPIQPRMTKSAERRQELANAKREQTLMSTSLVSTTPVSSRSHSGITAANLTIFATLPRKPKNKVTTSSKSSPGSDSTSPPSSTSAKKTSPLRREQSFTSSSSHHVDARGRAVIGKPVHRPPSNLDKRPAPLGSSKPSTPQSLSPSSPRALSASSDSGGSHKPYNIMSTSLTLPRNLGRKGSNDSANGSSKQVTVKSRPQRPNLRTGALPNGGLKSKRDKPVIYLEGGNQTMLSGLDIERAMQVIANVRTCSCKENADVRRDAYAGVGDGAKPDILTNTIEIIREKSGQGPDEDNRSGTGRQDVASQAEINTFDPNRTYTVADTHNVVEQLKRLSREHAELQHVHQELVSGRKENEEIRKLKETVEEEQKKRGEVEKELTETAGKVKTMLSSLESVEREFVARGDAMRVLERQLSTAQERNVVLNKEAEATQLHVASLRRDLEKSLAAQKALIQQVQETEAEARELQEFLQVEKTTLQEALRDAESELSRTRGDSSEKEKLLKEQTARYNRLLQLTENCKRHDEQPQETTKSYKENGSASQPVDLSSSTSALSELSTRLQHLTKEVTDAYQIDPGRLKEPPSPPLSNGHAPGSPRTGRSLLSSLLSALSSGPRKEKKADDASVADLALVQQIQEVDGQVTTFLKAIRLAQVENETAMKELASENEQLFNKCTGESQLLEQLQHEVNVLRRELCMRENEAEKRRESQTNGLGETGPQSLPPIREITRESTNLCALKSEISRLKLQLQERDLELSSARERHCRHKQILMENWRRAEAEVCRLDEALDNIVQTLHEYPDVLSTHPKLEKIVMEQGGLMFPTAPSMPSSDPLMSSNEFPNGRRRGGSQFSSSLSFPPPPPPLTEEAEENGADA</sequence>
<evidence type="ECO:0000313" key="3">
    <source>
        <dbReference type="EMBL" id="CAD7226627.1"/>
    </source>
</evidence>
<feature type="coiled-coil region" evidence="1">
    <location>
        <begin position="524"/>
        <end position="554"/>
    </location>
</feature>
<name>A0A7R8WD09_9CRUS</name>
<feature type="region of interest" description="Disordered" evidence="2">
    <location>
        <begin position="659"/>
        <end position="679"/>
    </location>
</feature>
<feature type="region of interest" description="Disordered" evidence="2">
    <location>
        <begin position="992"/>
        <end position="1045"/>
    </location>
</feature>
<feature type="region of interest" description="Disordered" evidence="2">
    <location>
        <begin position="26"/>
        <end position="51"/>
    </location>
</feature>
<organism evidence="3">
    <name type="scientific">Cyprideis torosa</name>
    <dbReference type="NCBI Taxonomy" id="163714"/>
    <lineage>
        <taxon>Eukaryota</taxon>
        <taxon>Metazoa</taxon>
        <taxon>Ecdysozoa</taxon>
        <taxon>Arthropoda</taxon>
        <taxon>Crustacea</taxon>
        <taxon>Oligostraca</taxon>
        <taxon>Ostracoda</taxon>
        <taxon>Podocopa</taxon>
        <taxon>Podocopida</taxon>
        <taxon>Cytherocopina</taxon>
        <taxon>Cytheroidea</taxon>
        <taxon>Cytherideidae</taxon>
        <taxon>Cyprideis</taxon>
    </lineage>
</organism>
<feature type="compositionally biased region" description="Polar residues" evidence="2">
    <location>
        <begin position="359"/>
        <end position="373"/>
    </location>
</feature>
<feature type="compositionally biased region" description="Polar residues" evidence="2">
    <location>
        <begin position="882"/>
        <end position="892"/>
    </location>
</feature>